<evidence type="ECO:0000313" key="14">
    <source>
        <dbReference type="Proteomes" id="UP000051647"/>
    </source>
</evidence>
<keyword evidence="10" id="KW-1133">Transmembrane helix</keyword>
<dbReference type="AlphaFoldDB" id="A0A0R1S8Z6"/>
<keyword evidence="10" id="KW-0472">Membrane</keyword>
<dbReference type="SUPFAM" id="SSF53955">
    <property type="entry name" value="Lysozyme-like"/>
    <property type="match status" value="1"/>
</dbReference>
<feature type="domain" description="Penicillin-binding protein transpeptidase" evidence="11">
    <location>
        <begin position="379"/>
        <end position="611"/>
    </location>
</feature>
<dbReference type="RefSeq" id="WP_010625578.1">
    <property type="nucleotide sequence ID" value="NZ_AZFA01000033.1"/>
</dbReference>
<feature type="coiled-coil region" evidence="9">
    <location>
        <begin position="775"/>
        <end position="818"/>
    </location>
</feature>
<keyword evidence="6" id="KW-0511">Multifunctional enzyme</keyword>
<evidence type="ECO:0000256" key="6">
    <source>
        <dbReference type="ARBA" id="ARBA00023268"/>
    </source>
</evidence>
<dbReference type="PANTHER" id="PTHR32282">
    <property type="entry name" value="BINDING PROTEIN TRANSPEPTIDASE, PUTATIVE-RELATED"/>
    <property type="match status" value="1"/>
</dbReference>
<reference evidence="13 14" key="1">
    <citation type="journal article" date="2015" name="Genome Announc.">
        <title>Expanding the biotechnology potential of lactobacilli through comparative genomics of 213 strains and associated genera.</title>
        <authorList>
            <person name="Sun Z."/>
            <person name="Harris H.M."/>
            <person name="McCann A."/>
            <person name="Guo C."/>
            <person name="Argimon S."/>
            <person name="Zhang W."/>
            <person name="Yang X."/>
            <person name="Jeffery I.B."/>
            <person name="Cooney J.C."/>
            <person name="Kagawa T.F."/>
            <person name="Liu W."/>
            <person name="Song Y."/>
            <person name="Salvetti E."/>
            <person name="Wrobel A."/>
            <person name="Rasinkangas P."/>
            <person name="Parkhill J."/>
            <person name="Rea M.C."/>
            <person name="O'Sullivan O."/>
            <person name="Ritari J."/>
            <person name="Douillard F.P."/>
            <person name="Paul Ross R."/>
            <person name="Yang R."/>
            <person name="Briner A.E."/>
            <person name="Felis G.E."/>
            <person name="de Vos W.M."/>
            <person name="Barrangou R."/>
            <person name="Klaenhammer T.R."/>
            <person name="Caufield P.W."/>
            <person name="Cui Y."/>
            <person name="Zhang H."/>
            <person name="O'Toole P.W."/>
        </authorList>
    </citation>
    <scope>NUCLEOTIDE SEQUENCE [LARGE SCALE GENOMIC DNA]</scope>
    <source>
        <strain evidence="13 14">DSM 14857</strain>
    </source>
</reference>
<evidence type="ECO:0000256" key="5">
    <source>
        <dbReference type="ARBA" id="ARBA00022801"/>
    </source>
</evidence>
<evidence type="ECO:0000256" key="10">
    <source>
        <dbReference type="SAM" id="Phobius"/>
    </source>
</evidence>
<feature type="transmembrane region" description="Helical" evidence="10">
    <location>
        <begin position="20"/>
        <end position="38"/>
    </location>
</feature>
<dbReference type="Gene3D" id="1.10.3810.10">
    <property type="entry name" value="Biosynthetic peptidoglycan transglycosylase-like"/>
    <property type="match status" value="1"/>
</dbReference>
<organism evidence="13 14">
    <name type="scientific">Companilactobacillus versmoldensis DSM 14857 = KCTC 3814</name>
    <dbReference type="NCBI Taxonomy" id="1423815"/>
    <lineage>
        <taxon>Bacteria</taxon>
        <taxon>Bacillati</taxon>
        <taxon>Bacillota</taxon>
        <taxon>Bacilli</taxon>
        <taxon>Lactobacillales</taxon>
        <taxon>Lactobacillaceae</taxon>
        <taxon>Companilactobacillus</taxon>
    </lineage>
</organism>
<evidence type="ECO:0000259" key="12">
    <source>
        <dbReference type="Pfam" id="PF00912"/>
    </source>
</evidence>
<comment type="caution">
    <text evidence="13">The sequence shown here is derived from an EMBL/GenBank/DDBJ whole genome shotgun (WGS) entry which is preliminary data.</text>
</comment>
<dbReference type="PATRIC" id="fig|1423815.3.peg.1583"/>
<dbReference type="InterPro" id="IPR001460">
    <property type="entry name" value="PCN-bd_Tpept"/>
</dbReference>
<keyword evidence="10" id="KW-0812">Transmembrane</keyword>
<dbReference type="InterPro" id="IPR012338">
    <property type="entry name" value="Beta-lactam/transpept-like"/>
</dbReference>
<dbReference type="InterPro" id="IPR001264">
    <property type="entry name" value="Glyco_trans_51"/>
</dbReference>
<accession>A0A0R1S8Z6</accession>
<dbReference type="EMBL" id="AZFA01000033">
    <property type="protein sequence ID" value="KRL65581.1"/>
    <property type="molecule type" value="Genomic_DNA"/>
</dbReference>
<comment type="catalytic activity">
    <reaction evidence="8">
        <text>[GlcNAc-(1-&gt;4)-Mur2Ac(oyl-L-Ala-gamma-D-Glu-L-Lys-D-Ala-D-Ala)](n)-di-trans,octa-cis-undecaprenyl diphosphate + beta-D-GlcNAc-(1-&gt;4)-Mur2Ac(oyl-L-Ala-gamma-D-Glu-L-Lys-D-Ala-D-Ala)-di-trans,octa-cis-undecaprenyl diphosphate = [GlcNAc-(1-&gt;4)-Mur2Ac(oyl-L-Ala-gamma-D-Glu-L-Lys-D-Ala-D-Ala)](n+1)-di-trans,octa-cis-undecaprenyl diphosphate + di-trans,octa-cis-undecaprenyl diphosphate + H(+)</text>
        <dbReference type="Rhea" id="RHEA:23708"/>
        <dbReference type="Rhea" id="RHEA-COMP:9602"/>
        <dbReference type="Rhea" id="RHEA-COMP:9603"/>
        <dbReference type="ChEBI" id="CHEBI:15378"/>
        <dbReference type="ChEBI" id="CHEBI:58405"/>
        <dbReference type="ChEBI" id="CHEBI:60033"/>
        <dbReference type="ChEBI" id="CHEBI:78435"/>
        <dbReference type="EC" id="2.4.99.28"/>
    </reaction>
</comment>
<sequence length="875" mass="100185">MRESRELNKQVKKRRWPKILLSIVIVFVLLIVAFWIKFGGQIKASIADGYSYSQRLDAQDFYPKNSTGIYGADNKELKRFSQSDADYTKEQKINPMIRKGLVDVEDRRFYIHHGIDMYAILRSIGSGIFQQRVQGGSTLTQQLVKNVVLKDQSQTISRKIKEMVIAQEIEKKFSKKQILEFYINDVYMGHATYGFTSASQYYFSKDQSKLNVQQVATLIGIPNNPVYYDPVAYPKRTLKRRNMVLSIMNREGLISKKTYTQARKKPLGLKISTHSFDNDISKNYAVNYAVFNATEELMKSSGFSMKYTFNNTDDQNKYYRKYDQAYDRAQGQLLNGGYSIHTTIDPEVQKQVENLVNKTYEGNDSKDKQGKLQPQVSSTVIDNRTGNVIAIVGGRGTSGDQLNRAIRGYRQPGSSAKPLVAYAPAFERGYTPQSQVTDSAVWNVTNWYSGFTGQTTVRHALENSINTVAYKLAIEDKQKSYYNDLAKMEFARLAPQDRNPILALGGFTNGTTTVEMASAYSSFSRQGNFVHPSNLTSVYDESNERTIYQNRHLKKKVYTADASYMTLNSLQSVITDGLGKAASLDNYQYTAGKTGSTDNNKDAYFVGMTKDFTIANWTGNDDHQDSLTSTQQGLPMKVFKAEGEYLVEQMKESDTDFKRPSTIKVSGKNVTVDNSNKKQTIQDVIDLDFEQFNSAQEKKNKDRLFNMDYRIIYHLSKKEEMKREAKVQKALDDYGTSDLTKEKQYSKKLDQLQKIRYLNINVKRQKAKKEFSTQILNLQKELNFQQASLAAEKDNKQLSKYQAEKRKIEAQRTQQRKKMVDKLMPEYEQQVQKVKEAYKNDDSDKEDQKQTLIDLMNEIRSYGGDVPDLKLNISN</sequence>
<keyword evidence="9" id="KW-0175">Coiled coil</keyword>
<dbReference type="InterPro" id="IPR050396">
    <property type="entry name" value="Glycosyltr_51/Transpeptidase"/>
</dbReference>
<dbReference type="Pfam" id="PF00905">
    <property type="entry name" value="Transpeptidase"/>
    <property type="match status" value="1"/>
</dbReference>
<evidence type="ECO:0000256" key="7">
    <source>
        <dbReference type="ARBA" id="ARBA00034000"/>
    </source>
</evidence>
<dbReference type="Proteomes" id="UP000051647">
    <property type="component" value="Unassembled WGS sequence"/>
</dbReference>
<comment type="catalytic activity">
    <reaction evidence="7">
        <text>Preferential cleavage: (Ac)2-L-Lys-D-Ala-|-D-Ala. Also transpeptidation of peptidyl-alanyl moieties that are N-acyl substituents of D-alanine.</text>
        <dbReference type="EC" id="3.4.16.4"/>
    </reaction>
</comment>
<proteinExistence type="predicted"/>
<dbReference type="GO" id="GO:0008658">
    <property type="term" value="F:penicillin binding"/>
    <property type="evidence" value="ECO:0007669"/>
    <property type="project" value="InterPro"/>
</dbReference>
<evidence type="ECO:0000256" key="2">
    <source>
        <dbReference type="ARBA" id="ARBA00022670"/>
    </source>
</evidence>
<dbReference type="STRING" id="1423815.FC27_GL001546"/>
<dbReference type="SUPFAM" id="SSF56601">
    <property type="entry name" value="beta-lactamase/transpeptidase-like"/>
    <property type="match status" value="1"/>
</dbReference>
<dbReference type="Gene3D" id="3.40.710.10">
    <property type="entry name" value="DD-peptidase/beta-lactamase superfamily"/>
    <property type="match status" value="1"/>
</dbReference>
<keyword evidence="14" id="KW-1185">Reference proteome</keyword>
<evidence type="ECO:0000256" key="1">
    <source>
        <dbReference type="ARBA" id="ARBA00022645"/>
    </source>
</evidence>
<keyword evidence="3" id="KW-0328">Glycosyltransferase</keyword>
<dbReference type="eggNOG" id="COG0744">
    <property type="taxonomic scope" value="Bacteria"/>
</dbReference>
<evidence type="ECO:0000256" key="3">
    <source>
        <dbReference type="ARBA" id="ARBA00022676"/>
    </source>
</evidence>
<protein>
    <submittedName>
        <fullName evidence="13">Glycosyltransferase Family 51 candidate bifunctional family GT51 b-glycosyltransferase PBP transpeptidase (Candidate murein polymerase)</fullName>
    </submittedName>
</protein>
<dbReference type="PANTHER" id="PTHR32282:SF33">
    <property type="entry name" value="PEPTIDOGLYCAN GLYCOSYLTRANSFERASE"/>
    <property type="match status" value="1"/>
</dbReference>
<dbReference type="Pfam" id="PF00912">
    <property type="entry name" value="Transgly"/>
    <property type="match status" value="1"/>
</dbReference>
<evidence type="ECO:0000256" key="9">
    <source>
        <dbReference type="SAM" id="Coils"/>
    </source>
</evidence>
<keyword evidence="2" id="KW-0645">Protease</keyword>
<keyword evidence="1" id="KW-0121">Carboxypeptidase</keyword>
<dbReference type="GO" id="GO:0008955">
    <property type="term" value="F:peptidoglycan glycosyltransferase activity"/>
    <property type="evidence" value="ECO:0007669"/>
    <property type="project" value="UniProtKB-EC"/>
</dbReference>
<evidence type="ECO:0000313" key="13">
    <source>
        <dbReference type="EMBL" id="KRL65581.1"/>
    </source>
</evidence>
<dbReference type="InterPro" id="IPR023346">
    <property type="entry name" value="Lysozyme-like_dom_sf"/>
</dbReference>
<dbReference type="GO" id="GO:0009002">
    <property type="term" value="F:serine-type D-Ala-D-Ala carboxypeptidase activity"/>
    <property type="evidence" value="ECO:0007669"/>
    <property type="project" value="UniProtKB-EC"/>
</dbReference>
<dbReference type="OrthoDB" id="9766909at2"/>
<dbReference type="GO" id="GO:0006508">
    <property type="term" value="P:proteolysis"/>
    <property type="evidence" value="ECO:0007669"/>
    <property type="project" value="UniProtKB-KW"/>
</dbReference>
<evidence type="ECO:0000256" key="4">
    <source>
        <dbReference type="ARBA" id="ARBA00022679"/>
    </source>
</evidence>
<gene>
    <name evidence="13" type="ORF">FC27_GL001546</name>
</gene>
<name>A0A0R1S8Z6_9LACO</name>
<feature type="domain" description="Glycosyl transferase family 51" evidence="12">
    <location>
        <begin position="74"/>
        <end position="248"/>
    </location>
</feature>
<keyword evidence="5" id="KW-0378">Hydrolase</keyword>
<dbReference type="InterPro" id="IPR036950">
    <property type="entry name" value="PBP_transglycosylase"/>
</dbReference>
<evidence type="ECO:0000256" key="8">
    <source>
        <dbReference type="ARBA" id="ARBA00049902"/>
    </source>
</evidence>
<evidence type="ECO:0000259" key="11">
    <source>
        <dbReference type="Pfam" id="PF00905"/>
    </source>
</evidence>
<keyword evidence="4 13" id="KW-0808">Transferase</keyword>